<evidence type="ECO:0000256" key="3">
    <source>
        <dbReference type="ARBA" id="ARBA00023082"/>
    </source>
</evidence>
<dbReference type="NCBIfam" id="TIGR02999">
    <property type="entry name" value="Sig-70_X6"/>
    <property type="match status" value="1"/>
</dbReference>
<dbReference type="InterPro" id="IPR036388">
    <property type="entry name" value="WH-like_DNA-bd_sf"/>
</dbReference>
<dbReference type="InterPro" id="IPR013325">
    <property type="entry name" value="RNA_pol_sigma_r2"/>
</dbReference>
<organism evidence="6 7">
    <name type="scientific">Paludibaculum fermentans</name>
    <dbReference type="NCBI Taxonomy" id="1473598"/>
    <lineage>
        <taxon>Bacteria</taxon>
        <taxon>Pseudomonadati</taxon>
        <taxon>Acidobacteriota</taxon>
        <taxon>Terriglobia</taxon>
        <taxon>Bryobacterales</taxon>
        <taxon>Bryobacteraceae</taxon>
        <taxon>Paludibaculum</taxon>
    </lineage>
</organism>
<dbReference type="AlphaFoldDB" id="A0A7S7NSA3"/>
<keyword evidence="3" id="KW-0731">Sigma factor</keyword>
<evidence type="ECO:0000313" key="7">
    <source>
        <dbReference type="Proteomes" id="UP000593892"/>
    </source>
</evidence>
<proteinExistence type="inferred from homology"/>
<gene>
    <name evidence="6" type="ORF">IRI77_02390</name>
</gene>
<dbReference type="InterPro" id="IPR011517">
    <property type="entry name" value="RNA_pol_sigma70_ECF-like"/>
</dbReference>
<dbReference type="PANTHER" id="PTHR43133:SF39">
    <property type="entry name" value="SIMILAR TO RNA POLYMERASE SIGMA-E FACTOR"/>
    <property type="match status" value="1"/>
</dbReference>
<dbReference type="Pfam" id="PF07638">
    <property type="entry name" value="Sigma70_ECF"/>
    <property type="match status" value="1"/>
</dbReference>
<evidence type="ECO:0000256" key="1">
    <source>
        <dbReference type="ARBA" id="ARBA00010641"/>
    </source>
</evidence>
<dbReference type="InterPro" id="IPR014284">
    <property type="entry name" value="RNA_pol_sigma-70_dom"/>
</dbReference>
<keyword evidence="7" id="KW-1185">Reference proteome</keyword>
<evidence type="ECO:0000313" key="6">
    <source>
        <dbReference type="EMBL" id="QOY88828.1"/>
    </source>
</evidence>
<reference evidence="6 7" key="1">
    <citation type="submission" date="2020-10" db="EMBL/GenBank/DDBJ databases">
        <title>Complete genome sequence of Paludibaculum fermentans P105T, a facultatively anaerobic acidobacterium capable of dissimilatory Fe(III) reduction.</title>
        <authorList>
            <person name="Dedysh S.N."/>
            <person name="Beletsky A.V."/>
            <person name="Kulichevskaya I.S."/>
            <person name="Mardanov A.V."/>
            <person name="Ravin N.V."/>
        </authorList>
    </citation>
    <scope>NUCLEOTIDE SEQUENCE [LARGE SCALE GENOMIC DNA]</scope>
    <source>
        <strain evidence="6 7">P105</strain>
    </source>
</reference>
<dbReference type="CDD" id="cd06171">
    <property type="entry name" value="Sigma70_r4"/>
    <property type="match status" value="1"/>
</dbReference>
<evidence type="ECO:0000259" key="5">
    <source>
        <dbReference type="Pfam" id="PF07638"/>
    </source>
</evidence>
<dbReference type="GO" id="GO:0006352">
    <property type="term" value="P:DNA-templated transcription initiation"/>
    <property type="evidence" value="ECO:0007669"/>
    <property type="project" value="InterPro"/>
</dbReference>
<accession>A0A7S7NSA3</accession>
<comment type="similarity">
    <text evidence="1">Belongs to the sigma-70 factor family. ECF subfamily.</text>
</comment>
<sequence length="189" mass="21473">MGETPEDQITFLLQSMRQGDVAARTRLAAAVYPELKRIAAKQMQHERLDHTLQPTALVHEAFVKLAGHSDWAMQNRGHFFAVASQVMRQILVDHARQYRSLKRGGGGAAAEIQEWHLITSEKPDVVIEVDRLLTRLEQLDERQAQVVVMRYFAGFAEEEIAQALGISVRTVKRDWSMARAWLRKELAAS</sequence>
<dbReference type="PANTHER" id="PTHR43133">
    <property type="entry name" value="RNA POLYMERASE ECF-TYPE SIGMA FACTO"/>
    <property type="match status" value="1"/>
</dbReference>
<feature type="domain" description="RNA polymerase sigma-70 ECF-like HTH" evidence="5">
    <location>
        <begin position="7"/>
        <end position="186"/>
    </location>
</feature>
<dbReference type="InterPro" id="IPR013324">
    <property type="entry name" value="RNA_pol_sigma_r3/r4-like"/>
</dbReference>
<dbReference type="Gene3D" id="1.10.10.10">
    <property type="entry name" value="Winged helix-like DNA-binding domain superfamily/Winged helix DNA-binding domain"/>
    <property type="match status" value="1"/>
</dbReference>
<keyword evidence="4" id="KW-0804">Transcription</keyword>
<dbReference type="EMBL" id="CP063849">
    <property type="protein sequence ID" value="QOY88828.1"/>
    <property type="molecule type" value="Genomic_DNA"/>
</dbReference>
<dbReference type="NCBIfam" id="TIGR02937">
    <property type="entry name" value="sigma70-ECF"/>
    <property type="match status" value="1"/>
</dbReference>
<protein>
    <submittedName>
        <fullName evidence="6">Sigma-70 family RNA polymerase sigma factor</fullName>
    </submittedName>
</protein>
<dbReference type="SUPFAM" id="SSF88946">
    <property type="entry name" value="Sigma2 domain of RNA polymerase sigma factors"/>
    <property type="match status" value="1"/>
</dbReference>
<dbReference type="RefSeq" id="WP_194450491.1">
    <property type="nucleotide sequence ID" value="NZ_CP063849.1"/>
</dbReference>
<dbReference type="KEGG" id="pfer:IRI77_02390"/>
<dbReference type="SUPFAM" id="SSF88659">
    <property type="entry name" value="Sigma3 and sigma4 domains of RNA polymerase sigma factors"/>
    <property type="match status" value="1"/>
</dbReference>
<dbReference type="InterPro" id="IPR039425">
    <property type="entry name" value="RNA_pol_sigma-70-like"/>
</dbReference>
<dbReference type="Proteomes" id="UP000593892">
    <property type="component" value="Chromosome"/>
</dbReference>
<evidence type="ECO:0000256" key="4">
    <source>
        <dbReference type="ARBA" id="ARBA00023163"/>
    </source>
</evidence>
<dbReference type="GO" id="GO:0016987">
    <property type="term" value="F:sigma factor activity"/>
    <property type="evidence" value="ECO:0007669"/>
    <property type="project" value="UniProtKB-KW"/>
</dbReference>
<evidence type="ECO:0000256" key="2">
    <source>
        <dbReference type="ARBA" id="ARBA00023015"/>
    </source>
</evidence>
<name>A0A7S7NSA3_PALFE</name>
<keyword evidence="2" id="KW-0805">Transcription regulation</keyword>
<dbReference type="InterPro" id="IPR053812">
    <property type="entry name" value="HTH_Sigma70_ECF-like"/>
</dbReference>